<evidence type="ECO:0000313" key="1">
    <source>
        <dbReference type="EMBL" id="QBK88505.1"/>
    </source>
</evidence>
<reference evidence="1" key="1">
    <citation type="journal article" date="2019" name="MBio">
        <title>Virus Genomes from Deep Sea Sediments Expand the Ocean Megavirome and Support Independent Origins of Viral Gigantism.</title>
        <authorList>
            <person name="Backstrom D."/>
            <person name="Yutin N."/>
            <person name="Jorgensen S.L."/>
            <person name="Dharamshi J."/>
            <person name="Homa F."/>
            <person name="Zaremba-Niedwiedzka K."/>
            <person name="Spang A."/>
            <person name="Wolf Y.I."/>
            <person name="Koonin E.V."/>
            <person name="Ettema T.J."/>
        </authorList>
    </citation>
    <scope>NUCLEOTIDE SEQUENCE</scope>
</reference>
<accession>A0A481Z095</accession>
<sequence>MPISFGQEDKNHIRHIFNEYERLLKTIPNFFIALIRRKGCYCDSTHKTFRSFDEIYEYRISNISFNGILSSPIKYNVVTEWCEDGLPVSCRIERNINIKDGQNTINSTLYRIPHSYTLQNKSDKRQYKYFLKNFTFDVNEIGLADITGIDMMIQHKSFIDKLKTPVKMYTLDSYLTDKLSHIILIIKNTNDGKIYNQLTNIIKGIDKHDMYGLDKIKILLNDVLSLNYNKDKVLVHFDSVLKFTKDKSWDGFNGYLHTLYMQEDDCIFSLEMDKHDKELDNITK</sequence>
<proteinExistence type="predicted"/>
<dbReference type="EMBL" id="MK500391">
    <property type="protein sequence ID" value="QBK88505.1"/>
    <property type="molecule type" value="Genomic_DNA"/>
</dbReference>
<organism evidence="1">
    <name type="scientific">Mimivirus LCMiAC01</name>
    <dbReference type="NCBI Taxonomy" id="2506608"/>
    <lineage>
        <taxon>Viruses</taxon>
        <taxon>Varidnaviria</taxon>
        <taxon>Bamfordvirae</taxon>
        <taxon>Nucleocytoviricota</taxon>
        <taxon>Megaviricetes</taxon>
        <taxon>Imitervirales</taxon>
        <taxon>Mimiviridae</taxon>
        <taxon>Klosneuvirinae</taxon>
    </lineage>
</organism>
<protein>
    <submittedName>
        <fullName evidence="1">Uncharacterized protein</fullName>
    </submittedName>
</protein>
<name>A0A481Z095_9VIRU</name>
<gene>
    <name evidence="1" type="ORF">LCMiAC01_01820</name>
</gene>